<feature type="region of interest" description="Disordered" evidence="1">
    <location>
        <begin position="181"/>
        <end position="209"/>
    </location>
</feature>
<reference evidence="2 3" key="1">
    <citation type="submission" date="2020-05" db="EMBL/GenBank/DDBJ databases">
        <title>Identification and distribution of gene clusters putatively required for synthesis of sphingolipid metabolism inhibitors in phylogenetically diverse species of the filamentous fungus Fusarium.</title>
        <authorList>
            <person name="Kim H.-S."/>
            <person name="Busman M."/>
            <person name="Brown D.W."/>
            <person name="Divon H."/>
            <person name="Uhlig S."/>
            <person name="Proctor R.H."/>
        </authorList>
    </citation>
    <scope>NUCLEOTIDE SEQUENCE [LARGE SCALE GENOMIC DNA]</scope>
    <source>
        <strain evidence="2 3">NRRL 53147</strain>
    </source>
</reference>
<feature type="region of interest" description="Disordered" evidence="1">
    <location>
        <begin position="81"/>
        <end position="102"/>
    </location>
</feature>
<protein>
    <submittedName>
        <fullName evidence="2">Uncharacterized protein</fullName>
    </submittedName>
</protein>
<feature type="non-terminal residue" evidence="2">
    <location>
        <position position="306"/>
    </location>
</feature>
<dbReference type="Proteomes" id="UP000522262">
    <property type="component" value="Unassembled WGS sequence"/>
</dbReference>
<dbReference type="EMBL" id="JAAOAM010000450">
    <property type="protein sequence ID" value="KAF5530850.1"/>
    <property type="molecule type" value="Genomic_DNA"/>
</dbReference>
<gene>
    <name evidence="2" type="ORF">FMEXI_13287</name>
</gene>
<keyword evidence="3" id="KW-1185">Reference proteome</keyword>
<feature type="region of interest" description="Disordered" evidence="1">
    <location>
        <begin position="260"/>
        <end position="306"/>
    </location>
</feature>
<evidence type="ECO:0000256" key="1">
    <source>
        <dbReference type="SAM" id="MobiDB-lite"/>
    </source>
</evidence>
<sequence>MPVYIFTLAILRTPTPSTLFLLLHYNSSMSSLIVDFEQRKLLRGFAPPASHLDTASLYDKEARSACGKSRDTAIWILSDVESDTEDEDDASQPDSAQPYTMPTSTVDYLDLTTTEHSATESGAAVVGEDTASPLSSTQEEAAPAWSQELKVSRLADAESSQQSCEMNHLLVRDKSACQDVNFAIPPTSPASQPHPVAGDGKLRPESASQQSNTMLDTVSEHDACHSFQCHRDSLSTGVHSPQTAGSAEVIEASLQDNKIPAGNLHEDTAPEVRNPSPAKSWDEPCQGQALCDTNSASTRVESEATE</sequence>
<evidence type="ECO:0000313" key="2">
    <source>
        <dbReference type="EMBL" id="KAF5530850.1"/>
    </source>
</evidence>
<comment type="caution">
    <text evidence="2">The sequence shown here is derived from an EMBL/GenBank/DDBJ whole genome shotgun (WGS) entry which is preliminary data.</text>
</comment>
<dbReference type="AlphaFoldDB" id="A0A8H5I5E0"/>
<organism evidence="2 3">
    <name type="scientific">Fusarium mexicanum</name>
    <dbReference type="NCBI Taxonomy" id="751941"/>
    <lineage>
        <taxon>Eukaryota</taxon>
        <taxon>Fungi</taxon>
        <taxon>Dikarya</taxon>
        <taxon>Ascomycota</taxon>
        <taxon>Pezizomycotina</taxon>
        <taxon>Sordariomycetes</taxon>
        <taxon>Hypocreomycetidae</taxon>
        <taxon>Hypocreales</taxon>
        <taxon>Nectriaceae</taxon>
        <taxon>Fusarium</taxon>
        <taxon>Fusarium fujikuroi species complex</taxon>
    </lineage>
</organism>
<feature type="compositionally biased region" description="Polar residues" evidence="1">
    <location>
        <begin position="92"/>
        <end position="102"/>
    </location>
</feature>
<proteinExistence type="predicted"/>
<evidence type="ECO:0000313" key="3">
    <source>
        <dbReference type="Proteomes" id="UP000522262"/>
    </source>
</evidence>
<name>A0A8H5I5E0_9HYPO</name>
<feature type="compositionally biased region" description="Acidic residues" evidence="1">
    <location>
        <begin position="81"/>
        <end position="91"/>
    </location>
</feature>
<accession>A0A8H5I5E0</accession>